<dbReference type="EMBL" id="CZCU02000046">
    <property type="protein sequence ID" value="VXD11099.1"/>
    <property type="molecule type" value="Genomic_DNA"/>
</dbReference>
<gene>
    <name evidence="1" type="ORF">PL8927_140004</name>
</gene>
<name>A0A7Z9BLT3_9CYAN</name>
<dbReference type="Proteomes" id="UP000184550">
    <property type="component" value="Unassembled WGS sequence"/>
</dbReference>
<accession>A0A7Z9BLT3</accession>
<evidence type="ECO:0000313" key="2">
    <source>
        <dbReference type="Proteomes" id="UP000184550"/>
    </source>
</evidence>
<organism evidence="1 2">
    <name type="scientific">Planktothrix serta PCC 8927</name>
    <dbReference type="NCBI Taxonomy" id="671068"/>
    <lineage>
        <taxon>Bacteria</taxon>
        <taxon>Bacillati</taxon>
        <taxon>Cyanobacteriota</taxon>
        <taxon>Cyanophyceae</taxon>
        <taxon>Oscillatoriophycideae</taxon>
        <taxon>Oscillatoriales</taxon>
        <taxon>Microcoleaceae</taxon>
        <taxon>Planktothrix</taxon>
    </lineage>
</organism>
<keyword evidence="2" id="KW-1185">Reference proteome</keyword>
<evidence type="ECO:0000313" key="1">
    <source>
        <dbReference type="EMBL" id="VXD11099.1"/>
    </source>
</evidence>
<proteinExistence type="predicted"/>
<comment type="caution">
    <text evidence="1">The sequence shown here is derived from an EMBL/GenBank/DDBJ whole genome shotgun (WGS) entry which is preliminary data.</text>
</comment>
<dbReference type="AlphaFoldDB" id="A0A7Z9BLT3"/>
<sequence>MNLFFLYTTQSTVALGLILQESSIVFRLRSGLDHKSQHKEGRQKRFWLPQMKPYALTDFWLLYFRSTQTA</sequence>
<reference evidence="1" key="1">
    <citation type="submission" date="2019-10" db="EMBL/GenBank/DDBJ databases">
        <authorList>
            <consortium name="Genoscope - CEA"/>
            <person name="William W."/>
        </authorList>
    </citation>
    <scope>NUCLEOTIDE SEQUENCE [LARGE SCALE GENOMIC DNA]</scope>
    <source>
        <strain evidence="1">BBR_PRJEB10992</strain>
    </source>
</reference>
<protein>
    <submittedName>
        <fullName evidence="1">Uncharacterized protein</fullName>
    </submittedName>
</protein>